<feature type="transmembrane region" description="Helical" evidence="1">
    <location>
        <begin position="339"/>
        <end position="361"/>
    </location>
</feature>
<accession>A0A369NAJ8</accession>
<organism evidence="2 3">
    <name type="scientific">Eggerthella lenta</name>
    <name type="common">Eubacterium lentum</name>
    <dbReference type="NCBI Taxonomy" id="84112"/>
    <lineage>
        <taxon>Bacteria</taxon>
        <taxon>Bacillati</taxon>
        <taxon>Actinomycetota</taxon>
        <taxon>Coriobacteriia</taxon>
        <taxon>Eggerthellales</taxon>
        <taxon>Eggerthellaceae</taxon>
        <taxon>Eggerthella</taxon>
    </lineage>
</organism>
<proteinExistence type="predicted"/>
<feature type="transmembrane region" description="Helical" evidence="1">
    <location>
        <begin position="103"/>
        <end position="123"/>
    </location>
</feature>
<feature type="transmembrane region" description="Helical" evidence="1">
    <location>
        <begin position="454"/>
        <end position="475"/>
    </location>
</feature>
<keyword evidence="2" id="KW-0547">Nucleotide-binding</keyword>
<dbReference type="Pfam" id="PF20176">
    <property type="entry name" value="DUF6541"/>
    <property type="match status" value="1"/>
</dbReference>
<evidence type="ECO:0000256" key="1">
    <source>
        <dbReference type="SAM" id="Phobius"/>
    </source>
</evidence>
<feature type="transmembrane region" description="Helical" evidence="1">
    <location>
        <begin position="496"/>
        <end position="514"/>
    </location>
</feature>
<dbReference type="Proteomes" id="UP000253857">
    <property type="component" value="Unassembled WGS sequence"/>
</dbReference>
<protein>
    <submittedName>
        <fullName evidence="2">ATP-binding protein</fullName>
    </submittedName>
</protein>
<feature type="transmembrane region" description="Helical" evidence="1">
    <location>
        <begin position="230"/>
        <end position="249"/>
    </location>
</feature>
<keyword evidence="1" id="KW-0812">Transmembrane</keyword>
<dbReference type="RefSeq" id="WP_114518613.1">
    <property type="nucleotide sequence ID" value="NZ_PPTY01000004.1"/>
</dbReference>
<evidence type="ECO:0000313" key="2">
    <source>
        <dbReference type="EMBL" id="RDB87714.1"/>
    </source>
</evidence>
<gene>
    <name evidence="2" type="ORF">C1871_04595</name>
</gene>
<feature type="transmembrane region" description="Helical" evidence="1">
    <location>
        <begin position="308"/>
        <end position="327"/>
    </location>
</feature>
<feature type="transmembrane region" description="Helical" evidence="1">
    <location>
        <begin position="416"/>
        <end position="434"/>
    </location>
</feature>
<feature type="transmembrane region" description="Helical" evidence="1">
    <location>
        <begin position="381"/>
        <end position="409"/>
    </location>
</feature>
<comment type="caution">
    <text evidence="2">The sequence shown here is derived from an EMBL/GenBank/DDBJ whole genome shotgun (WGS) entry which is preliminary data.</text>
</comment>
<feature type="transmembrane region" description="Helical" evidence="1">
    <location>
        <begin position="286"/>
        <end position="302"/>
    </location>
</feature>
<reference evidence="2 3" key="1">
    <citation type="journal article" date="2018" name="Elife">
        <title>Discovery and characterization of a prevalent human gut bacterial enzyme sufficient for the inactivation of a family of plant toxins.</title>
        <authorList>
            <person name="Koppel N."/>
            <person name="Bisanz J.E."/>
            <person name="Pandelia M.E."/>
            <person name="Turnbaugh P.J."/>
            <person name="Balskus E.P."/>
        </authorList>
    </citation>
    <scope>NUCLEOTIDE SEQUENCE [LARGE SCALE GENOMIC DNA]</scope>
    <source>
        <strain evidence="2 3">FAA1-1-60AUCSF</strain>
    </source>
</reference>
<dbReference type="AlphaFoldDB" id="A0A369NAJ8"/>
<dbReference type="InterPro" id="IPR046671">
    <property type="entry name" value="DUF6541"/>
</dbReference>
<dbReference type="GO" id="GO:0005524">
    <property type="term" value="F:ATP binding"/>
    <property type="evidence" value="ECO:0007669"/>
    <property type="project" value="UniProtKB-KW"/>
</dbReference>
<dbReference type="EMBL" id="PPTY01000004">
    <property type="protein sequence ID" value="RDB87714.1"/>
    <property type="molecule type" value="Genomic_DNA"/>
</dbReference>
<feature type="transmembrane region" description="Helical" evidence="1">
    <location>
        <begin position="197"/>
        <end position="218"/>
    </location>
</feature>
<keyword evidence="1" id="KW-0472">Membrane</keyword>
<keyword evidence="2" id="KW-0067">ATP-binding</keyword>
<evidence type="ECO:0000313" key="3">
    <source>
        <dbReference type="Proteomes" id="UP000253857"/>
    </source>
</evidence>
<feature type="transmembrane region" description="Helical" evidence="1">
    <location>
        <begin position="31"/>
        <end position="56"/>
    </location>
</feature>
<feature type="transmembrane region" description="Helical" evidence="1">
    <location>
        <begin position="6"/>
        <end position="24"/>
    </location>
</feature>
<keyword evidence="1" id="KW-1133">Transmembrane helix</keyword>
<name>A0A369NAJ8_EGGLN</name>
<feature type="transmembrane region" description="Helical" evidence="1">
    <location>
        <begin position="62"/>
        <end position="83"/>
    </location>
</feature>
<feature type="transmembrane region" description="Helical" evidence="1">
    <location>
        <begin position="255"/>
        <end position="277"/>
    </location>
</feature>
<sequence>MWVDFCLAVLTGTAVLYGPGFFAWRALGMRGLAALSCAPLFSILAYSILGVVYFFLGVRSTALSVGLSVAVVSLAAYGLLLFVARRKGVALGSGERADRQFDAALVSAYLAVGVVVGLFAFVLPLDGPASSVQTYDNVHHFASVRSFSDSGMWSSLHVSSYLDVSDPAANPLPGTGYYPSGWHIVCSMVVSALGVEVALAVNAVNFLFAAIVFPLSMAFLMKVLFSGDRAIALIGALGAVAVGAFPWVLVEVWPLYPNTAAFALVPVLVACFAAVWGRDASRRERVAYGAVFVLGCCCMAFMQPNAVFSAAVFLIPFCVYRSAVETGRRCREPKRRMEVMLAAGSVALACVALLWVAALSLPFMQGAVAVYWPPIHSRAQGLVSVLGMGFAGSSVQPIAACLVAAGALYTLRKRRYLWLTCSYLLACCIYYVSAVEGDTLLKHALSGFWYTDPYRTAALAGILALPLLAMGLYVACKIVGKTLASVRAPGENRLKALSLAVVAVAFLALNFLPVRGALGLGQGAFQGIAATATALNDGSAVNAYSEEKSRFSKHVKEVVPSGALIVNQPYDGSLFAYSLDDLNLYYRDISGYGGEDERPESSTIRCRLAAEASNPSVRDAVLTTGAEYLLVLDRDVEHMKELFFLYDPAAWEGIEGVVDETPGFEMVLSEGDMRLYRIAYADAVQ</sequence>